<dbReference type="InterPro" id="IPR016181">
    <property type="entry name" value="Acyl_CoA_acyltransferase"/>
</dbReference>
<evidence type="ECO:0000313" key="4">
    <source>
        <dbReference type="EMBL" id="RFU31800.1"/>
    </source>
</evidence>
<organism evidence="4 5">
    <name type="scientific">Scytalidium lignicola</name>
    <name type="common">Hyphomycete</name>
    <dbReference type="NCBI Taxonomy" id="5539"/>
    <lineage>
        <taxon>Eukaryota</taxon>
        <taxon>Fungi</taxon>
        <taxon>Dikarya</taxon>
        <taxon>Ascomycota</taxon>
        <taxon>Pezizomycotina</taxon>
        <taxon>Leotiomycetes</taxon>
        <taxon>Leotiomycetes incertae sedis</taxon>
        <taxon>Scytalidium</taxon>
    </lineage>
</organism>
<accession>A0A3E2HEH2</accession>
<dbReference type="InterPro" id="IPR000182">
    <property type="entry name" value="GNAT_dom"/>
</dbReference>
<feature type="domain" description="N-acetyltransferase" evidence="3">
    <location>
        <begin position="2"/>
        <end position="167"/>
    </location>
</feature>
<reference evidence="4 5" key="1">
    <citation type="submission" date="2018-05" db="EMBL/GenBank/DDBJ databases">
        <title>Draft genome sequence of Scytalidium lignicola DSM 105466, a ubiquitous saprotrophic fungus.</title>
        <authorList>
            <person name="Buettner E."/>
            <person name="Gebauer A.M."/>
            <person name="Hofrichter M."/>
            <person name="Liers C."/>
            <person name="Kellner H."/>
        </authorList>
    </citation>
    <scope>NUCLEOTIDE SEQUENCE [LARGE SCALE GENOMIC DNA]</scope>
    <source>
        <strain evidence="4 5">DSM 105466</strain>
    </source>
</reference>
<dbReference type="PANTHER" id="PTHR45910:SF1">
    <property type="entry name" value="N-ALPHA-ACETYLTRANSFERASE 20"/>
    <property type="match status" value="1"/>
</dbReference>
<dbReference type="PROSITE" id="PS51186">
    <property type="entry name" value="GNAT"/>
    <property type="match status" value="1"/>
</dbReference>
<gene>
    <name evidence="4" type="ORF">B7463_g4535</name>
</gene>
<evidence type="ECO:0000256" key="1">
    <source>
        <dbReference type="ARBA" id="ARBA00022679"/>
    </source>
</evidence>
<dbReference type="InterPro" id="IPR051646">
    <property type="entry name" value="NatB_acetyltransferase_subunit"/>
</dbReference>
<sequence>MASLRPFEAADVLKFNLTNLDPLTETYDLSFYFSYIARWPHLFNVAEGRDGTIDGYMMGKLESSPSYYQFSEHFLPWHAHITALTVAPHARRLGLARTLSTSLERSGDEYDAWFVDLFVRKSNAIAQSLYKGMGYSVYRKVVSYYVDDLSGENEDGEDAYDMRKPLKRDKTRKHVRENGETFEVDPSDVWRSPLRYATRLRISAFLDGQQEELKRTGAIRKGLSNLNLA</sequence>
<dbReference type="OrthoDB" id="10264728at2759"/>
<dbReference type="FunFam" id="3.40.630.30:FF:000058">
    <property type="entry name" value="N-acetyltransferase (Nat5)"/>
    <property type="match status" value="1"/>
</dbReference>
<dbReference type="GO" id="GO:0031416">
    <property type="term" value="C:NatB complex"/>
    <property type="evidence" value="ECO:0007669"/>
    <property type="project" value="TreeGrafter"/>
</dbReference>
<keyword evidence="2" id="KW-0012">Acyltransferase</keyword>
<dbReference type="OMA" id="EQHPSMR"/>
<dbReference type="PANTHER" id="PTHR45910">
    <property type="entry name" value="N-ALPHA-ACETYLTRANSFERASE 20"/>
    <property type="match status" value="1"/>
</dbReference>
<dbReference type="SUPFAM" id="SSF55729">
    <property type="entry name" value="Acyl-CoA N-acyltransferases (Nat)"/>
    <property type="match status" value="1"/>
</dbReference>
<keyword evidence="5" id="KW-1185">Reference proteome</keyword>
<dbReference type="GO" id="GO:0004596">
    <property type="term" value="F:protein-N-terminal amino-acid acetyltransferase activity"/>
    <property type="evidence" value="ECO:0007669"/>
    <property type="project" value="TreeGrafter"/>
</dbReference>
<feature type="non-terminal residue" evidence="4">
    <location>
        <position position="1"/>
    </location>
</feature>
<evidence type="ECO:0000256" key="2">
    <source>
        <dbReference type="ARBA" id="ARBA00023315"/>
    </source>
</evidence>
<dbReference type="AlphaFoldDB" id="A0A3E2HEH2"/>
<dbReference type="STRING" id="5539.A0A3E2HEH2"/>
<dbReference type="EMBL" id="NCSJ02000068">
    <property type="protein sequence ID" value="RFU31800.1"/>
    <property type="molecule type" value="Genomic_DNA"/>
</dbReference>
<feature type="non-terminal residue" evidence="4">
    <location>
        <position position="229"/>
    </location>
</feature>
<proteinExistence type="predicted"/>
<evidence type="ECO:0000259" key="3">
    <source>
        <dbReference type="PROSITE" id="PS51186"/>
    </source>
</evidence>
<dbReference type="Gene3D" id="3.40.630.30">
    <property type="match status" value="1"/>
</dbReference>
<keyword evidence="1" id="KW-0808">Transferase</keyword>
<dbReference type="Pfam" id="PF00583">
    <property type="entry name" value="Acetyltransf_1"/>
    <property type="match status" value="1"/>
</dbReference>
<evidence type="ECO:0000313" key="5">
    <source>
        <dbReference type="Proteomes" id="UP000258309"/>
    </source>
</evidence>
<dbReference type="Proteomes" id="UP000258309">
    <property type="component" value="Unassembled WGS sequence"/>
</dbReference>
<comment type="caution">
    <text evidence="4">The sequence shown here is derived from an EMBL/GenBank/DDBJ whole genome shotgun (WGS) entry which is preliminary data.</text>
</comment>
<name>A0A3E2HEH2_SCYLI</name>
<protein>
    <recommendedName>
        <fullName evidence="3">N-acetyltransferase domain-containing protein</fullName>
    </recommendedName>
</protein>